<comment type="caution">
    <text evidence="2">The sequence shown here is derived from an EMBL/GenBank/DDBJ whole genome shotgun (WGS) entry which is preliminary data.</text>
</comment>
<evidence type="ECO:0000313" key="2">
    <source>
        <dbReference type="EMBL" id="RHW24235.1"/>
    </source>
</evidence>
<evidence type="ECO:0000256" key="1">
    <source>
        <dbReference type="SAM" id="MobiDB-lite"/>
    </source>
</evidence>
<protein>
    <submittedName>
        <fullName evidence="2">Uncharacterized protein</fullName>
    </submittedName>
</protein>
<dbReference type="Proteomes" id="UP000283644">
    <property type="component" value="Unassembled WGS sequence"/>
</dbReference>
<accession>A0A417XVA6</accession>
<dbReference type="EMBL" id="QXGH01000034">
    <property type="protein sequence ID" value="RHW24235.1"/>
    <property type="molecule type" value="Genomic_DNA"/>
</dbReference>
<name>A0A417XVA6_9ACTN</name>
<dbReference type="AlphaFoldDB" id="A0A417XVA6"/>
<proteinExistence type="predicted"/>
<organism evidence="2 3">
    <name type="scientific">Nocardioides immobilis</name>
    <dbReference type="NCBI Taxonomy" id="2049295"/>
    <lineage>
        <taxon>Bacteria</taxon>
        <taxon>Bacillati</taxon>
        <taxon>Actinomycetota</taxon>
        <taxon>Actinomycetes</taxon>
        <taxon>Propionibacteriales</taxon>
        <taxon>Nocardioidaceae</taxon>
        <taxon>Nocardioides</taxon>
    </lineage>
</organism>
<dbReference type="OrthoDB" id="4453940at2"/>
<feature type="region of interest" description="Disordered" evidence="1">
    <location>
        <begin position="1"/>
        <end position="24"/>
    </location>
</feature>
<reference evidence="2 3" key="1">
    <citation type="submission" date="2018-09" db="EMBL/GenBank/DDBJ databases">
        <title>Genome sequencing of Nocardioides immobilis CCTCC AB 2017083 for comparison to Nocardioides silvaticus.</title>
        <authorList>
            <person name="Li C."/>
            <person name="Wang G."/>
        </authorList>
    </citation>
    <scope>NUCLEOTIDE SEQUENCE [LARGE SCALE GENOMIC DNA]</scope>
    <source>
        <strain evidence="2 3">CCTCC AB 2017083</strain>
    </source>
</reference>
<evidence type="ECO:0000313" key="3">
    <source>
        <dbReference type="Proteomes" id="UP000283644"/>
    </source>
</evidence>
<dbReference type="RefSeq" id="WP_118928062.1">
    <property type="nucleotide sequence ID" value="NZ_QXGH01000034.1"/>
</dbReference>
<gene>
    <name evidence="2" type="ORF">D0Z08_25300</name>
</gene>
<keyword evidence="3" id="KW-1185">Reference proteome</keyword>
<feature type="compositionally biased region" description="Basic and acidic residues" evidence="1">
    <location>
        <begin position="7"/>
        <end position="24"/>
    </location>
</feature>
<sequence length="69" mass="7668">MTDEADVTGRPRDGEQERRGRRYPDAHDVALDVGTGVVVRLYPVGGERDAPWIEVDILEVDTDLDAQFG</sequence>